<proteinExistence type="predicted"/>
<dbReference type="Gene3D" id="3.40.960.10">
    <property type="entry name" value="VSR Endonuclease"/>
    <property type="match status" value="1"/>
</dbReference>
<reference evidence="1" key="2">
    <citation type="submission" date="2020-09" db="EMBL/GenBank/DDBJ databases">
        <authorList>
            <person name="Sun Q."/>
            <person name="Zhou Y."/>
        </authorList>
    </citation>
    <scope>NUCLEOTIDE SEQUENCE</scope>
    <source>
        <strain evidence="1">CGMCC 1.15388</strain>
    </source>
</reference>
<comment type="caution">
    <text evidence="1">The sequence shown here is derived from an EMBL/GenBank/DDBJ whole genome shotgun (WGS) entry which is preliminary data.</text>
</comment>
<sequence length="274" mass="30809">MTPLGSGVFLLRHTADGLNPRERLRMRALGVTADHPGSWASHTTVAQLLRLPLPRRVEMDLHISTPRDTAPVRREGVRPHRATVHPGELRTVGQLPVSSAEQMFLECATVLRVDELIALGDALVRRPRPHYESRRSPYSSIEALAASLDAHRNVHGHPVASAALNQVRVGADSAPETRMRLALIRAGLPEPELQVPADPQNPRSPQADAAYVRQKLALQYDGRVHFDVDRAKQDRRVDRHFSSRGWTVLRYYDEDAREGFRRTTLEVRRALEAR</sequence>
<evidence type="ECO:0008006" key="3">
    <source>
        <dbReference type="Google" id="ProtNLM"/>
    </source>
</evidence>
<evidence type="ECO:0000313" key="2">
    <source>
        <dbReference type="Proteomes" id="UP000633136"/>
    </source>
</evidence>
<accession>A0A917ASY9</accession>
<dbReference type="SUPFAM" id="SSF52980">
    <property type="entry name" value="Restriction endonuclease-like"/>
    <property type="match status" value="1"/>
</dbReference>
<evidence type="ECO:0000313" key="1">
    <source>
        <dbReference type="EMBL" id="GGE72934.1"/>
    </source>
</evidence>
<organism evidence="1 2">
    <name type="scientific">Nesterenkonia cremea</name>
    <dbReference type="NCBI Taxonomy" id="1882340"/>
    <lineage>
        <taxon>Bacteria</taxon>
        <taxon>Bacillati</taxon>
        <taxon>Actinomycetota</taxon>
        <taxon>Actinomycetes</taxon>
        <taxon>Micrococcales</taxon>
        <taxon>Micrococcaceae</taxon>
        <taxon>Nesterenkonia</taxon>
    </lineage>
</organism>
<name>A0A917ASY9_9MICC</name>
<keyword evidence="2" id="KW-1185">Reference proteome</keyword>
<dbReference type="EMBL" id="BMIS01000009">
    <property type="protein sequence ID" value="GGE72934.1"/>
    <property type="molecule type" value="Genomic_DNA"/>
</dbReference>
<gene>
    <name evidence="1" type="ORF">GCM10011401_19980</name>
</gene>
<dbReference type="RefSeq" id="WP_229658949.1">
    <property type="nucleotide sequence ID" value="NZ_BMIS01000009.1"/>
</dbReference>
<dbReference type="InterPro" id="IPR011335">
    <property type="entry name" value="Restrct_endonuc-II-like"/>
</dbReference>
<dbReference type="AlphaFoldDB" id="A0A917ASY9"/>
<dbReference type="Proteomes" id="UP000633136">
    <property type="component" value="Unassembled WGS sequence"/>
</dbReference>
<protein>
    <recommendedName>
        <fullName evidence="3">DUF559 domain-containing protein</fullName>
    </recommendedName>
</protein>
<reference evidence="1" key="1">
    <citation type="journal article" date="2014" name="Int. J. Syst. Evol. Microbiol.">
        <title>Complete genome sequence of Corynebacterium casei LMG S-19264T (=DSM 44701T), isolated from a smear-ripened cheese.</title>
        <authorList>
            <consortium name="US DOE Joint Genome Institute (JGI-PGF)"/>
            <person name="Walter F."/>
            <person name="Albersmeier A."/>
            <person name="Kalinowski J."/>
            <person name="Ruckert C."/>
        </authorList>
    </citation>
    <scope>NUCLEOTIDE SEQUENCE</scope>
    <source>
        <strain evidence="1">CGMCC 1.15388</strain>
    </source>
</reference>